<evidence type="ECO:0000313" key="9">
    <source>
        <dbReference type="Proteomes" id="UP000295258"/>
    </source>
</evidence>
<dbReference type="InterPro" id="IPR027417">
    <property type="entry name" value="P-loop_NTPase"/>
</dbReference>
<evidence type="ECO:0000256" key="4">
    <source>
        <dbReference type="ARBA" id="ARBA00022741"/>
    </source>
</evidence>
<dbReference type="PANTHER" id="PTHR42711">
    <property type="entry name" value="ABC TRANSPORTER ATP-BINDING PROTEIN"/>
    <property type="match status" value="1"/>
</dbReference>
<keyword evidence="4" id="KW-0547">Nucleotide-binding</keyword>
<comment type="caution">
    <text evidence="8">The sequence shown here is derived from an EMBL/GenBank/DDBJ whole genome shotgun (WGS) entry which is preliminary data.</text>
</comment>
<dbReference type="Proteomes" id="UP000295258">
    <property type="component" value="Unassembled WGS sequence"/>
</dbReference>
<evidence type="ECO:0000259" key="7">
    <source>
        <dbReference type="PROSITE" id="PS50893"/>
    </source>
</evidence>
<sequence length="315" mass="34131">MPTSVSGIATRQLRREFTSNDVSTRVAVDDLDLIVRPGELVSILGSNGAGKTTTVRMLTGLLLPTAGEAVIEGYDVVRERRKAALACGSSLGGDSGLYPRLTALQNLAFFGLMYGMRGQALKRRAAELLDHVNLTDRADEPVSTFSRGMRQRLHLARALLHKPPVLILDEPSAGLDPHSAASMRRLVRSFADEGHSVLLTTHDMREAEELSSRVVLMKDGSVHTEATPAELRLGAARQHGFVVEVIWNGSDSTGNCSNCPGLMDIKQDRGVTRLRVRDGGMAVQWLLAELGAQIPSLSVSPPTLEEVFLSMTEVR</sequence>
<dbReference type="PANTHER" id="PTHR42711:SF5">
    <property type="entry name" value="ABC TRANSPORTER ATP-BINDING PROTEIN NATA"/>
    <property type="match status" value="1"/>
</dbReference>
<dbReference type="GO" id="GO:0005524">
    <property type="term" value="F:ATP binding"/>
    <property type="evidence" value="ECO:0007669"/>
    <property type="project" value="UniProtKB-KW"/>
</dbReference>
<dbReference type="InterPro" id="IPR003593">
    <property type="entry name" value="AAA+_ATPase"/>
</dbReference>
<dbReference type="GO" id="GO:0016887">
    <property type="term" value="F:ATP hydrolysis activity"/>
    <property type="evidence" value="ECO:0007669"/>
    <property type="project" value="InterPro"/>
</dbReference>
<dbReference type="Gene3D" id="3.40.50.300">
    <property type="entry name" value="P-loop containing nucleotide triphosphate hydrolases"/>
    <property type="match status" value="1"/>
</dbReference>
<keyword evidence="9" id="KW-1185">Reference proteome</keyword>
<protein>
    <submittedName>
        <fullName evidence="8">ABC transporter ATP-binding protein</fullName>
    </submittedName>
</protein>
<dbReference type="PROSITE" id="PS50893">
    <property type="entry name" value="ABC_TRANSPORTER_2"/>
    <property type="match status" value="1"/>
</dbReference>
<dbReference type="GO" id="GO:0046677">
    <property type="term" value="P:response to antibiotic"/>
    <property type="evidence" value="ECO:0007669"/>
    <property type="project" value="UniProtKB-KW"/>
</dbReference>
<evidence type="ECO:0000256" key="1">
    <source>
        <dbReference type="ARBA" id="ARBA00004202"/>
    </source>
</evidence>
<evidence type="ECO:0000313" key="8">
    <source>
        <dbReference type="EMBL" id="TDD07745.1"/>
    </source>
</evidence>
<comment type="subcellular location">
    <subcellularLocation>
        <location evidence="1">Cell membrane</location>
        <topology evidence="1">Peripheral membrane protein</topology>
    </subcellularLocation>
</comment>
<dbReference type="GO" id="GO:0005886">
    <property type="term" value="C:plasma membrane"/>
    <property type="evidence" value="ECO:0007669"/>
    <property type="project" value="UniProtKB-SubCell"/>
</dbReference>
<dbReference type="InterPro" id="IPR050763">
    <property type="entry name" value="ABC_transporter_ATP-binding"/>
</dbReference>
<dbReference type="Pfam" id="PF00005">
    <property type="entry name" value="ABC_tran"/>
    <property type="match status" value="1"/>
</dbReference>
<dbReference type="InterPro" id="IPR003439">
    <property type="entry name" value="ABC_transporter-like_ATP-bd"/>
</dbReference>
<evidence type="ECO:0000256" key="3">
    <source>
        <dbReference type="ARBA" id="ARBA00022448"/>
    </source>
</evidence>
<keyword evidence="6" id="KW-0046">Antibiotic resistance</keyword>
<accession>A0A4R4VYU0</accession>
<dbReference type="EMBL" id="SMKO01000024">
    <property type="protein sequence ID" value="TDD07745.1"/>
    <property type="molecule type" value="Genomic_DNA"/>
</dbReference>
<gene>
    <name evidence="8" type="ORF">E1292_12700</name>
</gene>
<dbReference type="AlphaFoldDB" id="A0A4R4VYU0"/>
<keyword evidence="5 8" id="KW-0067">ATP-binding</keyword>
<organism evidence="8 9">
    <name type="scientific">Nonomuraea deserti</name>
    <dbReference type="NCBI Taxonomy" id="1848322"/>
    <lineage>
        <taxon>Bacteria</taxon>
        <taxon>Bacillati</taxon>
        <taxon>Actinomycetota</taxon>
        <taxon>Actinomycetes</taxon>
        <taxon>Streptosporangiales</taxon>
        <taxon>Streptosporangiaceae</taxon>
        <taxon>Nonomuraea</taxon>
    </lineage>
</organism>
<dbReference type="SUPFAM" id="SSF52540">
    <property type="entry name" value="P-loop containing nucleoside triphosphate hydrolases"/>
    <property type="match status" value="1"/>
</dbReference>
<dbReference type="RefSeq" id="WP_132595312.1">
    <property type="nucleotide sequence ID" value="NZ_SMKO01000024.1"/>
</dbReference>
<proteinExistence type="inferred from homology"/>
<dbReference type="SMART" id="SM00382">
    <property type="entry name" value="AAA"/>
    <property type="match status" value="1"/>
</dbReference>
<reference evidence="8 9" key="1">
    <citation type="submission" date="2019-03" db="EMBL/GenBank/DDBJ databases">
        <title>Draft genome sequences of novel Actinobacteria.</title>
        <authorList>
            <person name="Sahin N."/>
            <person name="Ay H."/>
            <person name="Saygin H."/>
        </authorList>
    </citation>
    <scope>NUCLEOTIDE SEQUENCE [LARGE SCALE GENOMIC DNA]</scope>
    <source>
        <strain evidence="8 9">KC310</strain>
    </source>
</reference>
<name>A0A4R4VYU0_9ACTN</name>
<feature type="domain" description="ABC transporter" evidence="7">
    <location>
        <begin position="13"/>
        <end position="244"/>
    </location>
</feature>
<evidence type="ECO:0000256" key="2">
    <source>
        <dbReference type="ARBA" id="ARBA00005417"/>
    </source>
</evidence>
<comment type="similarity">
    <text evidence="2">Belongs to the ABC transporter superfamily.</text>
</comment>
<keyword evidence="3" id="KW-0813">Transport</keyword>
<evidence type="ECO:0000256" key="5">
    <source>
        <dbReference type="ARBA" id="ARBA00022840"/>
    </source>
</evidence>
<evidence type="ECO:0000256" key="6">
    <source>
        <dbReference type="ARBA" id="ARBA00023251"/>
    </source>
</evidence>